<dbReference type="SMART" id="SM00847">
    <property type="entry name" value="HA2"/>
    <property type="match status" value="1"/>
</dbReference>
<dbReference type="EMBL" id="CP011125">
    <property type="protein sequence ID" value="AKF09680.1"/>
    <property type="molecule type" value="Genomic_DNA"/>
</dbReference>
<dbReference type="PIRSF" id="PIRSF005496">
    <property type="entry name" value="ATP_hel_hrpB"/>
    <property type="match status" value="1"/>
</dbReference>
<dbReference type="InterPro" id="IPR013689">
    <property type="entry name" value="RNA_helicase_ATP-dep_HrpB_C"/>
</dbReference>
<dbReference type="PROSITE" id="PS51194">
    <property type="entry name" value="HELICASE_CTER"/>
    <property type="match status" value="1"/>
</dbReference>
<keyword evidence="1" id="KW-0547">Nucleotide-binding</keyword>
<dbReference type="InterPro" id="IPR027417">
    <property type="entry name" value="P-loop_NTPase"/>
</dbReference>
<dbReference type="RefSeq" id="WP_053236708.1">
    <property type="nucleotide sequence ID" value="NZ_CP011125.1"/>
</dbReference>
<dbReference type="GO" id="GO:0005524">
    <property type="term" value="F:ATP binding"/>
    <property type="evidence" value="ECO:0007669"/>
    <property type="project" value="UniProtKB-KW"/>
</dbReference>
<dbReference type="NCBIfam" id="TIGR01970">
    <property type="entry name" value="DEAH_box_HrpB"/>
    <property type="match status" value="1"/>
</dbReference>
<proteinExistence type="predicted"/>
<dbReference type="InterPro" id="IPR002464">
    <property type="entry name" value="DNA/RNA_helicase_DEAH_CS"/>
</dbReference>
<dbReference type="PROSITE" id="PS00690">
    <property type="entry name" value="DEAH_ATP_HELICASE"/>
    <property type="match status" value="1"/>
</dbReference>
<dbReference type="Pfam" id="PF08482">
    <property type="entry name" value="HrpB_C"/>
    <property type="match status" value="1"/>
</dbReference>
<dbReference type="Pfam" id="PF00271">
    <property type="entry name" value="Helicase_C"/>
    <property type="match status" value="1"/>
</dbReference>
<dbReference type="FunFam" id="3.40.50.300:FF:002125">
    <property type="entry name" value="ATP-dependent helicase HrpB"/>
    <property type="match status" value="1"/>
</dbReference>
<keyword evidence="8" id="KW-1185">Reference proteome</keyword>
<sequence length="838" mass="91900">MEALPIDPFLPEITAAARSGNLVLVAEPGAGKTTRVPRALLLDGGLAERGEIVVLEPRRIATRMAAKRVAEELGEEVGARVGYTVRFDDVSSAKTRVRFVTEGVLTRRLVADPTLRGVSAVVLDELHERSLHADLALAMVRALQRAERPDLRLVAMSATLEAERVASFLDAPVVRVPGRRYEVTIEHAEGADDRPLERRVAAAVKRALRESSEGHVLVFLPGAAEIRRAAEALEEGARALDVDVLPLHGDLPPAEQDRAVRPSARRKVILATNVAETSLTIDGVVAVVDSGLARVARHSPWSGLPTLETEPICQASATQRAGRAGRTRAGRAIRLYTKHDHDTRPRHDAPEIQRVDLADTVLALRARGVRDVLEFPFFEAPPRASIVAADRLLSLLGATTQEGALTSVGRDLLALPLHPRLGRVVLEADAHGLGTRGATLAALLAERDLRMSMRTRMSRDRDHAHESGTSDAVHRFELFEAVAAQGVSASRLRAHELDVAGGMAAARATEQIVRALKRVKGRPSEHADLDEDAILRRALLAGFPDRVARRRRAKEPDVVLAGGGSARLAETSVVREPELMVAIDAEERRGAIEVRTASAIEAEWLLEMLPDAIEDVRELRFDPKTGRLEKIAALRYLGLTIDESRGDAAGEPGAAAVLARALMEQGIDRLIDREALAQLRLRLALARKVDPSLPELDDARLLSVLEQASEGRRSVDEVKGAGLFDLLLADLGHDVTSKLDRLAPDHVSLPGRKRVTVHYELDRAPWIESRMQDFFGWLEGPRIGGEPVVLHLLAPNQRAVQVTTDLAGFWERHYPTLRKELMRRYPRHAWPEDPRRRE</sequence>
<dbReference type="SMART" id="SM00487">
    <property type="entry name" value="DEXDc"/>
    <property type="match status" value="1"/>
</dbReference>
<dbReference type="PANTHER" id="PTHR43519">
    <property type="entry name" value="ATP-DEPENDENT RNA HELICASE HRPB"/>
    <property type="match status" value="1"/>
</dbReference>
<name>A0A0F6W7W8_9BACT</name>
<evidence type="ECO:0000259" key="5">
    <source>
        <dbReference type="PROSITE" id="PS51192"/>
    </source>
</evidence>
<dbReference type="InterPro" id="IPR049614">
    <property type="entry name" value="HrpB_DEXH"/>
</dbReference>
<dbReference type="KEGG" id="samy:DB32_006829"/>
<protein>
    <submittedName>
        <fullName evidence="7">ATP-dependent helicase HrpB</fullName>
    </submittedName>
</protein>
<dbReference type="STRING" id="927083.DB32_006829"/>
<dbReference type="PROSITE" id="PS51192">
    <property type="entry name" value="HELICASE_ATP_BIND_1"/>
    <property type="match status" value="1"/>
</dbReference>
<dbReference type="Proteomes" id="UP000034883">
    <property type="component" value="Chromosome"/>
</dbReference>
<dbReference type="InterPro" id="IPR001650">
    <property type="entry name" value="Helicase_C-like"/>
</dbReference>
<dbReference type="Gene3D" id="1.20.120.1080">
    <property type="match status" value="1"/>
</dbReference>
<evidence type="ECO:0000259" key="6">
    <source>
        <dbReference type="PROSITE" id="PS51194"/>
    </source>
</evidence>
<dbReference type="Gene3D" id="3.40.50.300">
    <property type="entry name" value="P-loop containing nucleotide triphosphate hydrolases"/>
    <property type="match status" value="2"/>
</dbReference>
<keyword evidence="3 7" id="KW-0347">Helicase</keyword>
<feature type="domain" description="Helicase ATP-binding" evidence="5">
    <location>
        <begin position="13"/>
        <end position="178"/>
    </location>
</feature>
<dbReference type="CDD" id="cd17990">
    <property type="entry name" value="DEXHc_HrpB"/>
    <property type="match status" value="1"/>
</dbReference>
<dbReference type="SMART" id="SM00490">
    <property type="entry name" value="HELICc"/>
    <property type="match status" value="1"/>
</dbReference>
<feature type="domain" description="Helicase C-terminal" evidence="6">
    <location>
        <begin position="203"/>
        <end position="368"/>
    </location>
</feature>
<keyword evidence="4" id="KW-0067">ATP-binding</keyword>
<dbReference type="InterPro" id="IPR011545">
    <property type="entry name" value="DEAD/DEAH_box_helicase_dom"/>
</dbReference>
<evidence type="ECO:0000313" key="8">
    <source>
        <dbReference type="Proteomes" id="UP000034883"/>
    </source>
</evidence>
<dbReference type="InterPro" id="IPR014001">
    <property type="entry name" value="Helicase_ATP-bd"/>
</dbReference>
<evidence type="ECO:0000256" key="2">
    <source>
        <dbReference type="ARBA" id="ARBA00022801"/>
    </source>
</evidence>
<dbReference type="OrthoDB" id="9805617at2"/>
<keyword evidence="2" id="KW-0378">Hydrolase</keyword>
<gene>
    <name evidence="7" type="ORF">DB32_006829</name>
</gene>
<organism evidence="7 8">
    <name type="scientific">Sandaracinus amylolyticus</name>
    <dbReference type="NCBI Taxonomy" id="927083"/>
    <lineage>
        <taxon>Bacteria</taxon>
        <taxon>Pseudomonadati</taxon>
        <taxon>Myxococcota</taxon>
        <taxon>Polyangia</taxon>
        <taxon>Polyangiales</taxon>
        <taxon>Sandaracinaceae</taxon>
        <taxon>Sandaracinus</taxon>
    </lineage>
</organism>
<dbReference type="GO" id="GO:0016787">
    <property type="term" value="F:hydrolase activity"/>
    <property type="evidence" value="ECO:0007669"/>
    <property type="project" value="UniProtKB-KW"/>
</dbReference>
<dbReference type="CDD" id="cd18791">
    <property type="entry name" value="SF2_C_RHA"/>
    <property type="match status" value="1"/>
</dbReference>
<dbReference type="GO" id="GO:0004386">
    <property type="term" value="F:helicase activity"/>
    <property type="evidence" value="ECO:0007669"/>
    <property type="project" value="UniProtKB-KW"/>
</dbReference>
<reference evidence="7 8" key="1">
    <citation type="submission" date="2015-03" db="EMBL/GenBank/DDBJ databases">
        <title>Genome assembly of Sandaracinus amylolyticus DSM 53668.</title>
        <authorList>
            <person name="Sharma G."/>
            <person name="Subramanian S."/>
        </authorList>
    </citation>
    <scope>NUCLEOTIDE SEQUENCE [LARGE SCALE GENOMIC DNA]</scope>
    <source>
        <strain evidence="7 8">DSM 53668</strain>
    </source>
</reference>
<dbReference type="PANTHER" id="PTHR43519:SF1">
    <property type="entry name" value="ATP-DEPENDENT RNA HELICASE HRPB"/>
    <property type="match status" value="1"/>
</dbReference>
<evidence type="ECO:0000313" key="7">
    <source>
        <dbReference type="EMBL" id="AKF09680.1"/>
    </source>
</evidence>
<evidence type="ECO:0000256" key="1">
    <source>
        <dbReference type="ARBA" id="ARBA00022741"/>
    </source>
</evidence>
<dbReference type="AlphaFoldDB" id="A0A0F6W7W8"/>
<evidence type="ECO:0000256" key="3">
    <source>
        <dbReference type="ARBA" id="ARBA00022806"/>
    </source>
</evidence>
<dbReference type="GO" id="GO:0003676">
    <property type="term" value="F:nucleic acid binding"/>
    <property type="evidence" value="ECO:0007669"/>
    <property type="project" value="InterPro"/>
</dbReference>
<dbReference type="SUPFAM" id="SSF52540">
    <property type="entry name" value="P-loop containing nucleoside triphosphate hydrolases"/>
    <property type="match status" value="1"/>
</dbReference>
<dbReference type="InterPro" id="IPR007502">
    <property type="entry name" value="Helicase-assoc_dom"/>
</dbReference>
<dbReference type="Pfam" id="PF00270">
    <property type="entry name" value="DEAD"/>
    <property type="match status" value="1"/>
</dbReference>
<dbReference type="InterPro" id="IPR010225">
    <property type="entry name" value="HrpB"/>
</dbReference>
<evidence type="ECO:0000256" key="4">
    <source>
        <dbReference type="ARBA" id="ARBA00022840"/>
    </source>
</evidence>
<accession>A0A0F6W7W8</accession>